<dbReference type="EMBL" id="JAULSO010000003">
    <property type="protein sequence ID" value="KAK3684788.1"/>
    <property type="molecule type" value="Genomic_DNA"/>
</dbReference>
<gene>
    <name evidence="2" type="ORF">B0T22DRAFT_198453</name>
</gene>
<reference evidence="2" key="2">
    <citation type="submission" date="2023-06" db="EMBL/GenBank/DDBJ databases">
        <authorList>
            <consortium name="Lawrence Berkeley National Laboratory"/>
            <person name="Haridas S."/>
            <person name="Hensen N."/>
            <person name="Bonometti L."/>
            <person name="Westerberg I."/>
            <person name="Brannstrom I.O."/>
            <person name="Guillou S."/>
            <person name="Cros-Aarteil S."/>
            <person name="Calhoun S."/>
            <person name="Kuo A."/>
            <person name="Mondo S."/>
            <person name="Pangilinan J."/>
            <person name="Riley R."/>
            <person name="Labutti K."/>
            <person name="Andreopoulos B."/>
            <person name="Lipzen A."/>
            <person name="Chen C."/>
            <person name="Yanf M."/>
            <person name="Daum C."/>
            <person name="Ng V."/>
            <person name="Clum A."/>
            <person name="Steindorff A."/>
            <person name="Ohm R."/>
            <person name="Martin F."/>
            <person name="Silar P."/>
            <person name="Natvig D."/>
            <person name="Lalanne C."/>
            <person name="Gautier V."/>
            <person name="Ament-Velasquez S.L."/>
            <person name="Kruys A."/>
            <person name="Hutchinson M.I."/>
            <person name="Powell A.J."/>
            <person name="Barry K."/>
            <person name="Miller A.N."/>
            <person name="Grigoriev I.V."/>
            <person name="Debuchy R."/>
            <person name="Gladieux P."/>
            <person name="Thoren M.H."/>
            <person name="Johannesson H."/>
        </authorList>
    </citation>
    <scope>NUCLEOTIDE SEQUENCE</scope>
    <source>
        <strain evidence="2">CBS 314.62</strain>
    </source>
</reference>
<protein>
    <submittedName>
        <fullName evidence="2">Uncharacterized protein</fullName>
    </submittedName>
</protein>
<feature type="region of interest" description="Disordered" evidence="1">
    <location>
        <begin position="50"/>
        <end position="70"/>
    </location>
</feature>
<feature type="compositionally biased region" description="Basic residues" evidence="1">
    <location>
        <begin position="163"/>
        <end position="173"/>
    </location>
</feature>
<feature type="compositionally biased region" description="Polar residues" evidence="1">
    <location>
        <begin position="10"/>
        <end position="33"/>
    </location>
</feature>
<organism evidence="2 3">
    <name type="scientific">Podospora appendiculata</name>
    <dbReference type="NCBI Taxonomy" id="314037"/>
    <lineage>
        <taxon>Eukaryota</taxon>
        <taxon>Fungi</taxon>
        <taxon>Dikarya</taxon>
        <taxon>Ascomycota</taxon>
        <taxon>Pezizomycotina</taxon>
        <taxon>Sordariomycetes</taxon>
        <taxon>Sordariomycetidae</taxon>
        <taxon>Sordariales</taxon>
        <taxon>Podosporaceae</taxon>
        <taxon>Podospora</taxon>
    </lineage>
</organism>
<name>A0AAE0X4B8_9PEZI</name>
<feature type="compositionally biased region" description="Polar residues" evidence="1">
    <location>
        <begin position="189"/>
        <end position="198"/>
    </location>
</feature>
<sequence length="208" mass="23487">MVRSRREGSLGTSVKQGIQTQQHQTARSSSQTRLTRYVKQMDIASWGALQRDHSHPGQQGLHPSHRGKSPYQKELPVLLRPAHPCHDALVRNAMEKKPDIVHPRFSAALSQQLQIFVSWSERKPVATAINMCLDSSIFFPDKKKRKDKKNKKPETTAENQHSSKQRRQKHKYLYAHPSGNGNGANSNSQPSTTDSSLRYSGDDAEEKV</sequence>
<keyword evidence="3" id="KW-1185">Reference proteome</keyword>
<evidence type="ECO:0000313" key="2">
    <source>
        <dbReference type="EMBL" id="KAK3684788.1"/>
    </source>
</evidence>
<accession>A0AAE0X4B8</accession>
<dbReference type="Proteomes" id="UP001270362">
    <property type="component" value="Unassembled WGS sequence"/>
</dbReference>
<proteinExistence type="predicted"/>
<reference evidence="2" key="1">
    <citation type="journal article" date="2023" name="Mol. Phylogenet. Evol.">
        <title>Genome-scale phylogeny and comparative genomics of the fungal order Sordariales.</title>
        <authorList>
            <person name="Hensen N."/>
            <person name="Bonometti L."/>
            <person name="Westerberg I."/>
            <person name="Brannstrom I.O."/>
            <person name="Guillou S."/>
            <person name="Cros-Aarteil S."/>
            <person name="Calhoun S."/>
            <person name="Haridas S."/>
            <person name="Kuo A."/>
            <person name="Mondo S."/>
            <person name="Pangilinan J."/>
            <person name="Riley R."/>
            <person name="LaButti K."/>
            <person name="Andreopoulos B."/>
            <person name="Lipzen A."/>
            <person name="Chen C."/>
            <person name="Yan M."/>
            <person name="Daum C."/>
            <person name="Ng V."/>
            <person name="Clum A."/>
            <person name="Steindorff A."/>
            <person name="Ohm R.A."/>
            <person name="Martin F."/>
            <person name="Silar P."/>
            <person name="Natvig D.O."/>
            <person name="Lalanne C."/>
            <person name="Gautier V."/>
            <person name="Ament-Velasquez S.L."/>
            <person name="Kruys A."/>
            <person name="Hutchinson M.I."/>
            <person name="Powell A.J."/>
            <person name="Barry K."/>
            <person name="Miller A.N."/>
            <person name="Grigoriev I.V."/>
            <person name="Debuchy R."/>
            <person name="Gladieux P."/>
            <person name="Hiltunen Thoren M."/>
            <person name="Johannesson H."/>
        </authorList>
    </citation>
    <scope>NUCLEOTIDE SEQUENCE</scope>
    <source>
        <strain evidence="2">CBS 314.62</strain>
    </source>
</reference>
<feature type="region of interest" description="Disordered" evidence="1">
    <location>
        <begin position="143"/>
        <end position="208"/>
    </location>
</feature>
<evidence type="ECO:0000256" key="1">
    <source>
        <dbReference type="SAM" id="MobiDB-lite"/>
    </source>
</evidence>
<dbReference type="AlphaFoldDB" id="A0AAE0X4B8"/>
<evidence type="ECO:0000313" key="3">
    <source>
        <dbReference type="Proteomes" id="UP001270362"/>
    </source>
</evidence>
<feature type="region of interest" description="Disordered" evidence="1">
    <location>
        <begin position="1"/>
        <end position="33"/>
    </location>
</feature>
<comment type="caution">
    <text evidence="2">The sequence shown here is derived from an EMBL/GenBank/DDBJ whole genome shotgun (WGS) entry which is preliminary data.</text>
</comment>